<feature type="transmembrane region" description="Helical" evidence="9">
    <location>
        <begin position="95"/>
        <end position="115"/>
    </location>
</feature>
<keyword evidence="12" id="KW-1185">Reference proteome</keyword>
<evidence type="ECO:0000256" key="2">
    <source>
        <dbReference type="ARBA" id="ARBA00010159"/>
    </source>
</evidence>
<reference evidence="11 12" key="1">
    <citation type="journal article" date="2023" name="Plants (Basel)">
        <title>Bridging the Gap: Combining Genomics and Transcriptomics Approaches to Understand Stylosanthes scabra, an Orphan Legume from the Brazilian Caatinga.</title>
        <authorList>
            <person name="Ferreira-Neto J.R.C."/>
            <person name="da Silva M.D."/>
            <person name="Binneck E."/>
            <person name="de Melo N.F."/>
            <person name="da Silva R.H."/>
            <person name="de Melo A.L.T.M."/>
            <person name="Pandolfi V."/>
            <person name="Bustamante F.O."/>
            <person name="Brasileiro-Vidal A.C."/>
            <person name="Benko-Iseppon A.M."/>
        </authorList>
    </citation>
    <scope>NUCLEOTIDE SEQUENCE [LARGE SCALE GENOMIC DNA]</scope>
    <source>
        <tissue evidence="11">Leaves</tissue>
    </source>
</reference>
<keyword evidence="3" id="KW-0813">Transport</keyword>
<keyword evidence="8" id="KW-0407">Ion channel</keyword>
<evidence type="ECO:0000256" key="9">
    <source>
        <dbReference type="SAM" id="Phobius"/>
    </source>
</evidence>
<dbReference type="Proteomes" id="UP001341840">
    <property type="component" value="Unassembled WGS sequence"/>
</dbReference>
<gene>
    <name evidence="11" type="ORF">PIB30_003652</name>
</gene>
<proteinExistence type="inferred from homology"/>
<feature type="transmembrane region" description="Helical" evidence="9">
    <location>
        <begin position="276"/>
        <end position="295"/>
    </location>
</feature>
<accession>A0ABU6Z351</accession>
<sequence length="379" mass="41951">MYEPLLSLFSSKGEKAHSPSTQTSHNEQCQHDHVLAAPSLSQSTSPYINLIANLSIKKRKIVHRSRSAPTVLVTDTAIDFDEPSEPRSIQKSSTLIVKVSFISVFLYLAIGVAVYMINGSFKGTTTLMPIDAIYFTVVTLCTIGYGDIVPDATSTKIFTCGFILVGFGLIGFLLSGLVEYICDAQEAFTLSMIDENRYERILWTYIVDEEKGRMRIRTKVSLALVVVIGCITIGAVTAHFLEGMDWIGSFYLSITSVTTVGYGDYSFKTVTGRCFAIIWLLVSTLAVARAFLYLTDYSMHKRKRKMAKLVLHKKITLSDLVAADLDKDGSISKSDFVIYKLKQMGKITEIDILQISKQFDSMGCGIHGKISVADLMETV</sequence>
<comment type="caution">
    <text evidence="11">The sequence shown here is derived from an EMBL/GenBank/DDBJ whole genome shotgun (WGS) entry which is preliminary data.</text>
</comment>
<feature type="transmembrane region" description="Helical" evidence="9">
    <location>
        <begin position="127"/>
        <end position="145"/>
    </location>
</feature>
<dbReference type="PANTHER" id="PTHR11003">
    <property type="entry name" value="POTASSIUM CHANNEL, SUBFAMILY K"/>
    <property type="match status" value="1"/>
</dbReference>
<evidence type="ECO:0000256" key="5">
    <source>
        <dbReference type="ARBA" id="ARBA00022989"/>
    </source>
</evidence>
<dbReference type="PROSITE" id="PS00018">
    <property type="entry name" value="EF_HAND_1"/>
    <property type="match status" value="1"/>
</dbReference>
<dbReference type="PRINTS" id="PR01333">
    <property type="entry name" value="2POREKCHANEL"/>
</dbReference>
<dbReference type="EMBL" id="JASCZI010271867">
    <property type="protein sequence ID" value="MED6216005.1"/>
    <property type="molecule type" value="Genomic_DNA"/>
</dbReference>
<evidence type="ECO:0000256" key="1">
    <source>
        <dbReference type="ARBA" id="ARBA00004141"/>
    </source>
</evidence>
<evidence type="ECO:0000256" key="7">
    <source>
        <dbReference type="ARBA" id="ARBA00023136"/>
    </source>
</evidence>
<comment type="subcellular location">
    <subcellularLocation>
        <location evidence="1">Membrane</location>
        <topology evidence="1">Multi-pass membrane protein</topology>
    </subcellularLocation>
</comment>
<evidence type="ECO:0000259" key="10">
    <source>
        <dbReference type="Pfam" id="PF07885"/>
    </source>
</evidence>
<dbReference type="PANTHER" id="PTHR11003:SF303">
    <property type="entry name" value="OS01G0696100 PROTEIN"/>
    <property type="match status" value="1"/>
</dbReference>
<evidence type="ECO:0000256" key="6">
    <source>
        <dbReference type="ARBA" id="ARBA00023065"/>
    </source>
</evidence>
<dbReference type="InterPro" id="IPR003280">
    <property type="entry name" value="2pore_dom_K_chnl"/>
</dbReference>
<keyword evidence="4 9" id="KW-0812">Transmembrane</keyword>
<dbReference type="SUPFAM" id="SSF81324">
    <property type="entry name" value="Voltage-gated potassium channels"/>
    <property type="match status" value="2"/>
</dbReference>
<feature type="domain" description="Potassium channel" evidence="10">
    <location>
        <begin position="104"/>
        <end position="181"/>
    </location>
</feature>
<feature type="transmembrane region" description="Helical" evidence="9">
    <location>
        <begin position="157"/>
        <end position="182"/>
    </location>
</feature>
<dbReference type="Gene3D" id="1.10.287.70">
    <property type="match status" value="2"/>
</dbReference>
<protein>
    <recommendedName>
        <fullName evidence="10">Potassium channel domain-containing protein</fullName>
    </recommendedName>
</protein>
<keyword evidence="6" id="KW-0406">Ion transport</keyword>
<evidence type="ECO:0000256" key="4">
    <source>
        <dbReference type="ARBA" id="ARBA00022692"/>
    </source>
</evidence>
<dbReference type="Pfam" id="PF07885">
    <property type="entry name" value="Ion_trans_2"/>
    <property type="match status" value="2"/>
</dbReference>
<keyword evidence="7 9" id="KW-0472">Membrane</keyword>
<evidence type="ECO:0000313" key="11">
    <source>
        <dbReference type="EMBL" id="MED6216005.1"/>
    </source>
</evidence>
<keyword evidence="5 9" id="KW-1133">Transmembrane helix</keyword>
<dbReference type="InterPro" id="IPR018247">
    <property type="entry name" value="EF_Hand_1_Ca_BS"/>
</dbReference>
<dbReference type="InterPro" id="IPR013099">
    <property type="entry name" value="K_chnl_dom"/>
</dbReference>
<comment type="similarity">
    <text evidence="2">Belongs to the two pore domain potassium channel (TC 1.A.1.7) family.</text>
</comment>
<feature type="domain" description="Potassium channel" evidence="10">
    <location>
        <begin position="226"/>
        <end position="297"/>
    </location>
</feature>
<name>A0ABU6Z351_9FABA</name>
<evidence type="ECO:0000256" key="8">
    <source>
        <dbReference type="ARBA" id="ARBA00023303"/>
    </source>
</evidence>
<feature type="transmembrane region" description="Helical" evidence="9">
    <location>
        <begin position="220"/>
        <end position="241"/>
    </location>
</feature>
<organism evidence="11 12">
    <name type="scientific">Stylosanthes scabra</name>
    <dbReference type="NCBI Taxonomy" id="79078"/>
    <lineage>
        <taxon>Eukaryota</taxon>
        <taxon>Viridiplantae</taxon>
        <taxon>Streptophyta</taxon>
        <taxon>Embryophyta</taxon>
        <taxon>Tracheophyta</taxon>
        <taxon>Spermatophyta</taxon>
        <taxon>Magnoliopsida</taxon>
        <taxon>eudicotyledons</taxon>
        <taxon>Gunneridae</taxon>
        <taxon>Pentapetalae</taxon>
        <taxon>rosids</taxon>
        <taxon>fabids</taxon>
        <taxon>Fabales</taxon>
        <taxon>Fabaceae</taxon>
        <taxon>Papilionoideae</taxon>
        <taxon>50 kb inversion clade</taxon>
        <taxon>dalbergioids sensu lato</taxon>
        <taxon>Dalbergieae</taxon>
        <taxon>Pterocarpus clade</taxon>
        <taxon>Stylosanthes</taxon>
    </lineage>
</organism>
<evidence type="ECO:0000313" key="12">
    <source>
        <dbReference type="Proteomes" id="UP001341840"/>
    </source>
</evidence>
<evidence type="ECO:0000256" key="3">
    <source>
        <dbReference type="ARBA" id="ARBA00022448"/>
    </source>
</evidence>